<evidence type="ECO:0000259" key="7">
    <source>
        <dbReference type="Pfam" id="PF01850"/>
    </source>
</evidence>
<evidence type="ECO:0000256" key="3">
    <source>
        <dbReference type="ARBA" id="ARBA00022723"/>
    </source>
</evidence>
<dbReference type="GO" id="GO:0090729">
    <property type="term" value="F:toxin activity"/>
    <property type="evidence" value="ECO:0007669"/>
    <property type="project" value="UniProtKB-KW"/>
</dbReference>
<comment type="function">
    <text evidence="6">Toxic component of a toxin-antitoxin (TA) system. An RNase.</text>
</comment>
<dbReference type="Gene3D" id="3.40.50.1010">
    <property type="entry name" value="5'-nuclease"/>
    <property type="match status" value="1"/>
</dbReference>
<keyword evidence="6" id="KW-0800">Toxin</keyword>
<keyword evidence="9" id="KW-1185">Reference proteome</keyword>
<feature type="domain" description="PIN" evidence="7">
    <location>
        <begin position="5"/>
        <end position="128"/>
    </location>
</feature>
<sequence>MIVIADSSGVIAASDRRVSEHAECLRVLNQAGLVVVSPLVLAEVGHIAGKRLGKGPRAAILDFIVTQVRRMRFVVPETDISVLERAIRVQRRYAGLNLDLADAVNVALASVYRTDVLLTLDRRDFRAVRPLTGHKAFRLLPDDL</sequence>
<dbReference type="InterPro" id="IPR002716">
    <property type="entry name" value="PIN_dom"/>
</dbReference>
<name>A0A919VBH0_9ACTN</name>
<dbReference type="InterPro" id="IPR029060">
    <property type="entry name" value="PIN-like_dom_sf"/>
</dbReference>
<evidence type="ECO:0000256" key="1">
    <source>
        <dbReference type="ARBA" id="ARBA00022649"/>
    </source>
</evidence>
<evidence type="ECO:0000313" key="9">
    <source>
        <dbReference type="Proteomes" id="UP000606172"/>
    </source>
</evidence>
<protein>
    <recommendedName>
        <fullName evidence="6">Ribonuclease VapC</fullName>
        <shortName evidence="6">RNase VapC</shortName>
        <ecNumber evidence="6">3.1.-.-</ecNumber>
    </recommendedName>
    <alternativeName>
        <fullName evidence="6">Toxin VapC</fullName>
    </alternativeName>
</protein>
<keyword evidence="5 6" id="KW-0460">Magnesium</keyword>
<dbReference type="Proteomes" id="UP000606172">
    <property type="component" value="Unassembled WGS sequence"/>
</dbReference>
<dbReference type="EC" id="3.1.-.-" evidence="6"/>
<dbReference type="SUPFAM" id="SSF88723">
    <property type="entry name" value="PIN domain-like"/>
    <property type="match status" value="1"/>
</dbReference>
<organism evidence="8 9">
    <name type="scientific">Sinosporangium siamense</name>
    <dbReference type="NCBI Taxonomy" id="1367973"/>
    <lineage>
        <taxon>Bacteria</taxon>
        <taxon>Bacillati</taxon>
        <taxon>Actinomycetota</taxon>
        <taxon>Actinomycetes</taxon>
        <taxon>Streptosporangiales</taxon>
        <taxon>Streptosporangiaceae</taxon>
        <taxon>Sinosporangium</taxon>
    </lineage>
</organism>
<comment type="caution">
    <text evidence="8">The sequence shown here is derived from an EMBL/GenBank/DDBJ whole genome shotgun (WGS) entry which is preliminary data.</text>
</comment>
<keyword evidence="4 6" id="KW-0378">Hydrolase</keyword>
<dbReference type="GO" id="GO:0000287">
    <property type="term" value="F:magnesium ion binding"/>
    <property type="evidence" value="ECO:0007669"/>
    <property type="project" value="UniProtKB-UniRule"/>
</dbReference>
<gene>
    <name evidence="8" type="primary">vapc26_1</name>
    <name evidence="6" type="synonym">vapC</name>
    <name evidence="8" type="ORF">Ssi02_23350</name>
</gene>
<dbReference type="GO" id="GO:0004540">
    <property type="term" value="F:RNA nuclease activity"/>
    <property type="evidence" value="ECO:0007669"/>
    <property type="project" value="InterPro"/>
</dbReference>
<comment type="cofactor">
    <cofactor evidence="6">
        <name>Mg(2+)</name>
        <dbReference type="ChEBI" id="CHEBI:18420"/>
    </cofactor>
</comment>
<keyword evidence="1 6" id="KW-1277">Toxin-antitoxin system</keyword>
<accession>A0A919VBH0</accession>
<dbReference type="AlphaFoldDB" id="A0A919VBH0"/>
<evidence type="ECO:0000256" key="2">
    <source>
        <dbReference type="ARBA" id="ARBA00022722"/>
    </source>
</evidence>
<dbReference type="HAMAP" id="MF_00265">
    <property type="entry name" value="VapC_Nob1"/>
    <property type="match status" value="1"/>
</dbReference>
<comment type="similarity">
    <text evidence="6">Belongs to the PINc/VapC protein family.</text>
</comment>
<proteinExistence type="inferred from homology"/>
<dbReference type="Pfam" id="PF01850">
    <property type="entry name" value="PIN"/>
    <property type="match status" value="1"/>
</dbReference>
<dbReference type="EMBL" id="BOOW01000013">
    <property type="protein sequence ID" value="GII92104.1"/>
    <property type="molecule type" value="Genomic_DNA"/>
</dbReference>
<dbReference type="RefSeq" id="WP_204024618.1">
    <property type="nucleotide sequence ID" value="NZ_BOOW01000013.1"/>
</dbReference>
<feature type="binding site" evidence="6">
    <location>
        <position position="102"/>
    </location>
    <ligand>
        <name>Mg(2+)</name>
        <dbReference type="ChEBI" id="CHEBI:18420"/>
    </ligand>
</feature>
<reference evidence="8" key="1">
    <citation type="submission" date="2021-01" db="EMBL/GenBank/DDBJ databases">
        <title>Whole genome shotgun sequence of Sinosporangium siamense NBRC 109515.</title>
        <authorList>
            <person name="Komaki H."/>
            <person name="Tamura T."/>
        </authorList>
    </citation>
    <scope>NUCLEOTIDE SEQUENCE</scope>
    <source>
        <strain evidence="8">NBRC 109515</strain>
    </source>
</reference>
<dbReference type="GO" id="GO:0016787">
    <property type="term" value="F:hydrolase activity"/>
    <property type="evidence" value="ECO:0007669"/>
    <property type="project" value="UniProtKB-KW"/>
</dbReference>
<evidence type="ECO:0000256" key="6">
    <source>
        <dbReference type="HAMAP-Rule" id="MF_00265"/>
    </source>
</evidence>
<keyword evidence="2 6" id="KW-0540">Nuclease</keyword>
<evidence type="ECO:0000313" key="8">
    <source>
        <dbReference type="EMBL" id="GII92104.1"/>
    </source>
</evidence>
<feature type="binding site" evidence="6">
    <location>
        <position position="6"/>
    </location>
    <ligand>
        <name>Mg(2+)</name>
        <dbReference type="ChEBI" id="CHEBI:18420"/>
    </ligand>
</feature>
<dbReference type="InterPro" id="IPR022907">
    <property type="entry name" value="VapC_family"/>
</dbReference>
<evidence type="ECO:0000256" key="4">
    <source>
        <dbReference type="ARBA" id="ARBA00022801"/>
    </source>
</evidence>
<evidence type="ECO:0000256" key="5">
    <source>
        <dbReference type="ARBA" id="ARBA00022842"/>
    </source>
</evidence>
<keyword evidence="3 6" id="KW-0479">Metal-binding</keyword>